<gene>
    <name evidence="3" type="ORF">GOODEAATRI_002827</name>
</gene>
<feature type="domain" description="Fibronectin type-III" evidence="2">
    <location>
        <begin position="147"/>
        <end position="226"/>
    </location>
</feature>
<dbReference type="EMBL" id="JAHRIO010050079">
    <property type="protein sequence ID" value="MEQ2173946.1"/>
    <property type="molecule type" value="Genomic_DNA"/>
</dbReference>
<dbReference type="Proteomes" id="UP001476798">
    <property type="component" value="Unassembled WGS sequence"/>
</dbReference>
<dbReference type="SMART" id="SM00060">
    <property type="entry name" value="FN3"/>
    <property type="match status" value="2"/>
</dbReference>
<evidence type="ECO:0000256" key="1">
    <source>
        <dbReference type="ARBA" id="ARBA00022737"/>
    </source>
</evidence>
<accession>A0ABV0NRA7</accession>
<protein>
    <recommendedName>
        <fullName evidence="2">Fibronectin type-III domain-containing protein</fullName>
    </recommendedName>
</protein>
<keyword evidence="4" id="KW-1185">Reference proteome</keyword>
<reference evidence="3 4" key="1">
    <citation type="submission" date="2021-06" db="EMBL/GenBank/DDBJ databases">
        <authorList>
            <person name="Palmer J.M."/>
        </authorList>
    </citation>
    <scope>NUCLEOTIDE SEQUENCE [LARGE SCALE GENOMIC DNA]</scope>
    <source>
        <strain evidence="3 4">GA_2019</strain>
        <tissue evidence="3">Muscle</tissue>
    </source>
</reference>
<organism evidence="3 4">
    <name type="scientific">Goodea atripinnis</name>
    <dbReference type="NCBI Taxonomy" id="208336"/>
    <lineage>
        <taxon>Eukaryota</taxon>
        <taxon>Metazoa</taxon>
        <taxon>Chordata</taxon>
        <taxon>Craniata</taxon>
        <taxon>Vertebrata</taxon>
        <taxon>Euteleostomi</taxon>
        <taxon>Actinopterygii</taxon>
        <taxon>Neopterygii</taxon>
        <taxon>Teleostei</taxon>
        <taxon>Neoteleostei</taxon>
        <taxon>Acanthomorphata</taxon>
        <taxon>Ovalentaria</taxon>
        <taxon>Atherinomorphae</taxon>
        <taxon>Cyprinodontiformes</taxon>
        <taxon>Goodeidae</taxon>
        <taxon>Goodea</taxon>
    </lineage>
</organism>
<proteinExistence type="predicted"/>
<evidence type="ECO:0000259" key="2">
    <source>
        <dbReference type="PROSITE" id="PS50853"/>
    </source>
</evidence>
<dbReference type="InterPro" id="IPR036116">
    <property type="entry name" value="FN3_sf"/>
</dbReference>
<comment type="caution">
    <text evidence="3">The sequence shown here is derived from an EMBL/GenBank/DDBJ whole genome shotgun (WGS) entry which is preliminary data.</text>
</comment>
<dbReference type="SUPFAM" id="SSF49265">
    <property type="entry name" value="Fibronectin type III"/>
    <property type="match status" value="2"/>
</dbReference>
<dbReference type="Pfam" id="PF00041">
    <property type="entry name" value="fn3"/>
    <property type="match status" value="2"/>
</dbReference>
<keyword evidence="1" id="KW-0677">Repeat</keyword>
<dbReference type="Gene3D" id="2.60.40.10">
    <property type="entry name" value="Immunoglobulins"/>
    <property type="match status" value="3"/>
</dbReference>
<name>A0ABV0NRA7_9TELE</name>
<dbReference type="PANTHER" id="PTHR13817:SF173">
    <property type="entry name" value="FRAZZLED"/>
    <property type="match status" value="1"/>
</dbReference>
<dbReference type="InterPro" id="IPR003961">
    <property type="entry name" value="FN3_dom"/>
</dbReference>
<dbReference type="CDD" id="cd00063">
    <property type="entry name" value="FN3"/>
    <property type="match status" value="3"/>
</dbReference>
<dbReference type="PRINTS" id="PR00014">
    <property type="entry name" value="FNTYPEIII"/>
</dbReference>
<dbReference type="PANTHER" id="PTHR13817">
    <property type="entry name" value="TITIN"/>
    <property type="match status" value="1"/>
</dbReference>
<dbReference type="InterPro" id="IPR050964">
    <property type="entry name" value="Striated_Muscle_Regulatory"/>
</dbReference>
<sequence length="226" mass="25419">MSGPFYSPRTMTQHVMFQDVDIDGQSYTMAGLKKNTEYSFRVVANNKHGPGVSTEDVISIMVRWQPPPLSGQNGEITSYKIRYRKVSRRSESAVTTAGTELFKLIDGLEPGTEYSFRVSAVTINGTGPATEWFPTETFESDLDESRVPDQPSSLHVRPLVNSIVVSWTPPENQDIVVRGYTISYGIGSPHAQTIKVDYKQRYYTIENLSKNSLHLWCMFIVLQPSV</sequence>
<dbReference type="PROSITE" id="PS50853">
    <property type="entry name" value="FN3"/>
    <property type="match status" value="2"/>
</dbReference>
<dbReference type="InterPro" id="IPR013783">
    <property type="entry name" value="Ig-like_fold"/>
</dbReference>
<feature type="domain" description="Fibronectin type-III" evidence="2">
    <location>
        <begin position="46"/>
        <end position="140"/>
    </location>
</feature>
<evidence type="ECO:0000313" key="3">
    <source>
        <dbReference type="EMBL" id="MEQ2173946.1"/>
    </source>
</evidence>
<evidence type="ECO:0000313" key="4">
    <source>
        <dbReference type="Proteomes" id="UP001476798"/>
    </source>
</evidence>